<protein>
    <submittedName>
        <fullName evidence="1">Uncharacterized protein</fullName>
    </submittedName>
</protein>
<evidence type="ECO:0000313" key="1">
    <source>
        <dbReference type="EMBL" id="VVD04855.1"/>
    </source>
</evidence>
<organism evidence="1 2">
    <name type="scientific">Leptidea sinapis</name>
    <dbReference type="NCBI Taxonomy" id="189913"/>
    <lineage>
        <taxon>Eukaryota</taxon>
        <taxon>Metazoa</taxon>
        <taxon>Ecdysozoa</taxon>
        <taxon>Arthropoda</taxon>
        <taxon>Hexapoda</taxon>
        <taxon>Insecta</taxon>
        <taxon>Pterygota</taxon>
        <taxon>Neoptera</taxon>
        <taxon>Endopterygota</taxon>
        <taxon>Lepidoptera</taxon>
        <taxon>Glossata</taxon>
        <taxon>Ditrysia</taxon>
        <taxon>Papilionoidea</taxon>
        <taxon>Pieridae</taxon>
        <taxon>Dismorphiinae</taxon>
        <taxon>Leptidea</taxon>
    </lineage>
</organism>
<gene>
    <name evidence="1" type="ORF">LSINAPIS_LOCUS14525</name>
</gene>
<name>A0A5E4R4Y8_9NEOP</name>
<evidence type="ECO:0000313" key="2">
    <source>
        <dbReference type="Proteomes" id="UP000324832"/>
    </source>
</evidence>
<dbReference type="EMBL" id="FZQP02006904">
    <property type="protein sequence ID" value="VVD04855.1"/>
    <property type="molecule type" value="Genomic_DNA"/>
</dbReference>
<dbReference type="AlphaFoldDB" id="A0A5E4R4Y8"/>
<reference evidence="1 2" key="1">
    <citation type="submission" date="2017-07" db="EMBL/GenBank/DDBJ databases">
        <authorList>
            <person name="Talla V."/>
            <person name="Backstrom N."/>
        </authorList>
    </citation>
    <scope>NUCLEOTIDE SEQUENCE [LARGE SCALE GENOMIC DNA]</scope>
</reference>
<proteinExistence type="predicted"/>
<sequence length="219" mass="24270">MKRGGLSNYPAEMSYGHESSDKNTLICWLAVMCEPSNINGSERPDARMGTETRNSSNKCKAVWDLIKNKSDKGLQRLSEGTVLCSVFLLLLYINTYRGRTRRGLLSALSAARSSSSHVTRWSLRAAHPRSGWLYTASPGGPQISPLDPQLMRGLIGEGFPESWRCMPDQSSPAHSMAECQDSSVSSTSEILAARAFSRVFMVGHRRFCHCLRSFLFSLS</sequence>
<keyword evidence="2" id="KW-1185">Reference proteome</keyword>
<dbReference type="Proteomes" id="UP000324832">
    <property type="component" value="Unassembled WGS sequence"/>
</dbReference>
<accession>A0A5E4R4Y8</accession>